<protein>
    <submittedName>
        <fullName evidence="6">Beta-1,3-glucan recognition protein 3</fullName>
    </submittedName>
</protein>
<proteinExistence type="inferred from homology"/>
<reference evidence="6 7" key="1">
    <citation type="journal article" date="2011" name="Cell">
        <title>The monarch butterfly genome yields insights into long-distance migration.</title>
        <authorList>
            <person name="Zhan S."/>
            <person name="Merlin C."/>
            <person name="Boore J.L."/>
            <person name="Reppert S.M."/>
        </authorList>
    </citation>
    <scope>NUCLEOTIDE SEQUENCE [LARGE SCALE GENOMIC DNA]</scope>
    <source>
        <strain evidence="6">F-2</strain>
    </source>
</reference>
<dbReference type="InParanoid" id="A0A212ELV2"/>
<dbReference type="AlphaFoldDB" id="A0A212ELV2"/>
<dbReference type="SUPFAM" id="SSF49899">
    <property type="entry name" value="Concanavalin A-like lectins/glucanases"/>
    <property type="match status" value="1"/>
</dbReference>
<feature type="domain" description="GH16" evidence="4">
    <location>
        <begin position="286"/>
        <end position="580"/>
    </location>
</feature>
<dbReference type="STRING" id="278856.A0A212ELV2"/>
<dbReference type="PANTHER" id="PTHR10963:SF60">
    <property type="entry name" value="GRAM-NEGATIVE BACTERIA-BINDING PROTEIN 1-RELATED"/>
    <property type="match status" value="1"/>
</dbReference>
<evidence type="ECO:0000256" key="2">
    <source>
        <dbReference type="ARBA" id="ARBA00022588"/>
    </source>
</evidence>
<evidence type="ECO:0000259" key="4">
    <source>
        <dbReference type="PROSITE" id="PS51762"/>
    </source>
</evidence>
<dbReference type="InterPro" id="IPR013783">
    <property type="entry name" value="Ig-like_fold"/>
</dbReference>
<dbReference type="InterPro" id="IPR000757">
    <property type="entry name" value="Beta-glucanase-like"/>
</dbReference>
<accession>A0A212ELV2</accession>
<dbReference type="Gene3D" id="2.60.40.2140">
    <property type="entry name" value="Beta-1,3-glucan-recognition protein, N-terminal domain"/>
    <property type="match status" value="1"/>
</dbReference>
<dbReference type="GO" id="GO:0030246">
    <property type="term" value="F:carbohydrate binding"/>
    <property type="evidence" value="ECO:0007669"/>
    <property type="project" value="InterPro"/>
</dbReference>
<dbReference type="PANTHER" id="PTHR10963">
    <property type="entry name" value="GLYCOSYL HYDROLASE-RELATED"/>
    <property type="match status" value="1"/>
</dbReference>
<dbReference type="EMBL" id="AGBW02013978">
    <property type="protein sequence ID" value="OWR42457.1"/>
    <property type="molecule type" value="Genomic_DNA"/>
</dbReference>
<evidence type="ECO:0000256" key="3">
    <source>
        <dbReference type="ARBA" id="ARBA00022859"/>
    </source>
</evidence>
<dbReference type="InterPro" id="IPR043030">
    <property type="entry name" value="BGBP_N_sf"/>
</dbReference>
<dbReference type="GO" id="GO:0004553">
    <property type="term" value="F:hydrolase activity, hydrolyzing O-glycosyl compounds"/>
    <property type="evidence" value="ECO:0007669"/>
    <property type="project" value="InterPro"/>
</dbReference>
<dbReference type="InterPro" id="IPR036116">
    <property type="entry name" value="FN3_sf"/>
</dbReference>
<dbReference type="PROSITE" id="PS51969">
    <property type="entry name" value="CBM39"/>
    <property type="match status" value="1"/>
</dbReference>
<dbReference type="GO" id="GO:0005975">
    <property type="term" value="P:carbohydrate metabolic process"/>
    <property type="evidence" value="ECO:0007669"/>
    <property type="project" value="InterPro"/>
</dbReference>
<dbReference type="InterPro" id="IPR013320">
    <property type="entry name" value="ConA-like_dom_sf"/>
</dbReference>
<keyword evidence="2" id="KW-0399">Innate immunity</keyword>
<evidence type="ECO:0000256" key="1">
    <source>
        <dbReference type="ARBA" id="ARBA00008781"/>
    </source>
</evidence>
<comment type="caution">
    <text evidence="6">The sequence shown here is derived from an EMBL/GenBank/DDBJ whole genome shotgun (WGS) entry which is preliminary data.</text>
</comment>
<evidence type="ECO:0000313" key="7">
    <source>
        <dbReference type="Proteomes" id="UP000007151"/>
    </source>
</evidence>
<keyword evidence="3" id="KW-0391">Immunity</keyword>
<keyword evidence="7" id="KW-1185">Reference proteome</keyword>
<dbReference type="GO" id="GO:0045087">
    <property type="term" value="P:innate immune response"/>
    <property type="evidence" value="ECO:0007669"/>
    <property type="project" value="UniProtKB-KW"/>
</dbReference>
<organism evidence="6 7">
    <name type="scientific">Danaus plexippus plexippus</name>
    <dbReference type="NCBI Taxonomy" id="278856"/>
    <lineage>
        <taxon>Eukaryota</taxon>
        <taxon>Metazoa</taxon>
        <taxon>Ecdysozoa</taxon>
        <taxon>Arthropoda</taxon>
        <taxon>Hexapoda</taxon>
        <taxon>Insecta</taxon>
        <taxon>Pterygota</taxon>
        <taxon>Neoptera</taxon>
        <taxon>Endopterygota</taxon>
        <taxon>Lepidoptera</taxon>
        <taxon>Glossata</taxon>
        <taxon>Ditrysia</taxon>
        <taxon>Papilionoidea</taxon>
        <taxon>Nymphalidae</taxon>
        <taxon>Danainae</taxon>
        <taxon>Danaini</taxon>
        <taxon>Danaina</taxon>
        <taxon>Danaus</taxon>
        <taxon>Danaus</taxon>
    </lineage>
</organism>
<name>A0A212ELV2_DANPL</name>
<dbReference type="eggNOG" id="ENOG502RY3C">
    <property type="taxonomic scope" value="Eukaryota"/>
</dbReference>
<dbReference type="InterPro" id="IPR050546">
    <property type="entry name" value="Glycosyl_Hydrlase_16"/>
</dbReference>
<evidence type="ECO:0000313" key="6">
    <source>
        <dbReference type="EMBL" id="OWR42457.1"/>
    </source>
</evidence>
<dbReference type="PROSITE" id="PS51762">
    <property type="entry name" value="GH16_2"/>
    <property type="match status" value="1"/>
</dbReference>
<dbReference type="KEGG" id="dpl:KGM_212965"/>
<comment type="similarity">
    <text evidence="1">Belongs to the insect beta-1,3-glucan binding protein family.</text>
</comment>
<gene>
    <name evidence="6" type="ORF">KGM_212965</name>
</gene>
<feature type="domain" description="CBM39" evidence="5">
    <location>
        <begin position="175"/>
        <end position="274"/>
    </location>
</feature>
<dbReference type="Gene3D" id="2.60.40.10">
    <property type="entry name" value="Immunoglobulins"/>
    <property type="match status" value="1"/>
</dbReference>
<evidence type="ECO:0000259" key="5">
    <source>
        <dbReference type="PROSITE" id="PS51969"/>
    </source>
</evidence>
<dbReference type="Gene3D" id="2.60.120.200">
    <property type="match status" value="2"/>
</dbReference>
<dbReference type="Pfam" id="PF15886">
    <property type="entry name" value="CBM39"/>
    <property type="match status" value="1"/>
</dbReference>
<dbReference type="SUPFAM" id="SSF49265">
    <property type="entry name" value="Fibronectin type III"/>
    <property type="match status" value="1"/>
</dbReference>
<dbReference type="Proteomes" id="UP000007151">
    <property type="component" value="Unassembled WGS sequence"/>
</dbReference>
<sequence length="580" mass="66905">MFFLFLLIISQSIGTPRPFERYLDAPVLTSVSGTVPPGLFITWKGVSQRADDPVLGFKIKLWILKQETNIEYELLNAEEYPGYIHNIKPSKSFRINETLGIPWKEFIVEREAEYIEYLHIQNLDYNVVYEVRVLAYKIDQEGPMSEPIRIKLVKVGENLGHTIKKTSKAQNTSKYVVPKATVKALQPNGFRIYIPGDDRIKMFHIEANFYSHNGTFYKSIREFSVEETNGYWMYEDLETPLRVGDTVVYYIFVAFKRGVTDIFHWLLKVPGYTGQGRYKITEKDVVHKNDLLEPSPDVYNTCKRTATEIFKGKACSDKTIFEDNFDTFRNDLWQIEQYIPHDDPYHPFVAYQNKPSNPTVFVEDGLLVIKPRLPGNITEFSDGSFLYEKSHLGDECTNKICADQPGIFPAVLSGKLKAKVAFTYGIVEIRAKMPIGDWLYPEIQLESLTKKYGNANYSSGVLKIASVNSIEQYVDGEMWYRFRPGRRGLRSWLPLNCRKNWFELLGTGGKMAPFDHHFSLTLGVAVGGMIFPDNITGTVGVKPWRNKERRALQKFWKDLPNWYQTWTQPLLIDYVKISAL</sequence>
<dbReference type="InterPro" id="IPR031756">
    <property type="entry name" value="BGBP_N"/>
</dbReference>